<comment type="caution">
    <text evidence="2">The sequence shown here is derived from an EMBL/GenBank/DDBJ whole genome shotgun (WGS) entry which is preliminary data.</text>
</comment>
<evidence type="ECO:0000313" key="3">
    <source>
        <dbReference type="Proteomes" id="UP000694308"/>
    </source>
</evidence>
<evidence type="ECO:0000259" key="1">
    <source>
        <dbReference type="Pfam" id="PF16472"/>
    </source>
</evidence>
<keyword evidence="3" id="KW-1185">Reference proteome</keyword>
<evidence type="ECO:0000313" key="2">
    <source>
        <dbReference type="EMBL" id="MBV7275369.1"/>
    </source>
</evidence>
<dbReference type="Proteomes" id="UP000694308">
    <property type="component" value="Unassembled WGS sequence"/>
</dbReference>
<proteinExistence type="predicted"/>
<dbReference type="InterPro" id="IPR053369">
    <property type="entry name" value="SrfA-induced_signal"/>
</dbReference>
<dbReference type="RefSeq" id="WP_218322421.1">
    <property type="nucleotide sequence ID" value="NZ_JAEEGC010000121.1"/>
</dbReference>
<feature type="domain" description="Prolow-density lipoprotein receptor-related protein 1-like beta-propeller" evidence="1">
    <location>
        <begin position="51"/>
        <end position="337"/>
    </location>
</feature>
<protein>
    <submittedName>
        <fullName evidence="2">DUF5050 domain-containing protein</fullName>
    </submittedName>
</protein>
<dbReference type="Pfam" id="PF16472">
    <property type="entry name" value="DUF5050"/>
    <property type="match status" value="1"/>
</dbReference>
<sequence>MPIKKLLLVKLLIPICIIFFALEGIYTTSIQAKETGQNNCKGYSNFASSGNTSGNISNYGYYVAHQNWIYYSNFDDKGKLYKMKTDGTGIQKVIDENAKFINVIGDWIYYISYDDENSCINKIKIDGSSRTSLIEYDRHIKFLNVYEDKIYYILSNNEADVKNYYYSINELKTDGTNVGEVFRFETCSSPQYFYLSGNYGYCLVNKYGGHSYNNAICRLSLDSSNKSTMLVSNAITFNVSEGWIYYGTFNEIRRIKVDGKEDKKITDGFPGGLPDGQWGDPPCLNVDGNWIYYKDWSTQIIYKLDVYGKNKTKLADCIADSINIAGDYLYCPEYQADSSGEFYKYIDIRKIKK</sequence>
<dbReference type="PANTHER" id="PTHR32256">
    <property type="match status" value="1"/>
</dbReference>
<gene>
    <name evidence="2" type="ORF">I6U48_20930</name>
</gene>
<dbReference type="InterPro" id="IPR032485">
    <property type="entry name" value="LRP1-like_beta_prop"/>
</dbReference>
<dbReference type="AlphaFoldDB" id="A0A949U2W9"/>
<dbReference type="EMBL" id="JAEEGC010000121">
    <property type="protein sequence ID" value="MBV7275369.1"/>
    <property type="molecule type" value="Genomic_DNA"/>
</dbReference>
<name>A0A949U2W9_9CLOT</name>
<organism evidence="2 3">
    <name type="scientific">Clostridium thailandense</name>
    <dbReference type="NCBI Taxonomy" id="2794346"/>
    <lineage>
        <taxon>Bacteria</taxon>
        <taxon>Bacillati</taxon>
        <taxon>Bacillota</taxon>
        <taxon>Clostridia</taxon>
        <taxon>Eubacteriales</taxon>
        <taxon>Clostridiaceae</taxon>
        <taxon>Clostridium</taxon>
    </lineage>
</organism>
<reference evidence="2" key="1">
    <citation type="submission" date="2020-12" db="EMBL/GenBank/DDBJ databases">
        <title>Clostridium thailandense sp. nov., a novel acetogenic bacterium isolated from peat land soil in Thailand.</title>
        <authorList>
            <person name="Chaikitkaew S."/>
            <person name="Birkeland N.K."/>
        </authorList>
    </citation>
    <scope>NUCLEOTIDE SEQUENCE</scope>
    <source>
        <strain evidence="2">PL3</strain>
    </source>
</reference>
<dbReference type="PANTHER" id="PTHR32256:SF17">
    <property type="entry name" value="EGF-LIKE DOMAIN-CONTAINING PROTEIN"/>
    <property type="match status" value="1"/>
</dbReference>
<accession>A0A949U2W9</accession>